<dbReference type="EMBL" id="OU963870">
    <property type="protein sequence ID" value="CAH0396067.1"/>
    <property type="molecule type" value="Genomic_DNA"/>
</dbReference>
<protein>
    <submittedName>
        <fullName evidence="1">Uncharacterized protein</fullName>
    </submittedName>
</protein>
<sequence>MGAPRGNYNDSDADQYLGRLGTFTNTMSPKNTSTLAKSPHLASEMIQSYPDFSADFENDLKSYKLQRAMAARAALQRLGAGAMGQEAVDRLRGQRQFSTEEANESRLATKTEWVAETRDGHLRSSFRFLHQKLQMQHIQHLGGVYRITGSILTITQNLLDRGQRHEPRLATKTEWVAETRDGHLRGQRQFSTEEANESRLATKTEWVAETRDGHLRSPFRGQRQFSTEEANESRLATKTEWVAETRDGHLRSPFRGQRQFSTEEANESRLATKTEWVAETRDGHLRSPFRFLHRKLQMQHIQHLGEASDSSQQKRQMNLDLLLKLNGLRKLEMVI</sequence>
<gene>
    <name evidence="1" type="ORF">BEMITA_LOCUS14174</name>
</gene>
<dbReference type="AlphaFoldDB" id="A0A9P0APH9"/>
<organism evidence="1 2">
    <name type="scientific">Bemisia tabaci</name>
    <name type="common">Sweetpotato whitefly</name>
    <name type="synonym">Aleurodes tabaci</name>
    <dbReference type="NCBI Taxonomy" id="7038"/>
    <lineage>
        <taxon>Eukaryota</taxon>
        <taxon>Metazoa</taxon>
        <taxon>Ecdysozoa</taxon>
        <taxon>Arthropoda</taxon>
        <taxon>Hexapoda</taxon>
        <taxon>Insecta</taxon>
        <taxon>Pterygota</taxon>
        <taxon>Neoptera</taxon>
        <taxon>Paraneoptera</taxon>
        <taxon>Hemiptera</taxon>
        <taxon>Sternorrhyncha</taxon>
        <taxon>Aleyrodoidea</taxon>
        <taxon>Aleyrodidae</taxon>
        <taxon>Aleyrodinae</taxon>
        <taxon>Bemisia</taxon>
    </lineage>
</organism>
<evidence type="ECO:0000313" key="2">
    <source>
        <dbReference type="Proteomes" id="UP001152759"/>
    </source>
</evidence>
<evidence type="ECO:0000313" key="1">
    <source>
        <dbReference type="EMBL" id="CAH0396067.1"/>
    </source>
</evidence>
<reference evidence="1" key="1">
    <citation type="submission" date="2021-12" db="EMBL/GenBank/DDBJ databases">
        <authorList>
            <person name="King R."/>
        </authorList>
    </citation>
    <scope>NUCLEOTIDE SEQUENCE</scope>
</reference>
<name>A0A9P0APH9_BEMTA</name>
<dbReference type="Proteomes" id="UP001152759">
    <property type="component" value="Chromosome 9"/>
</dbReference>
<proteinExistence type="predicted"/>
<accession>A0A9P0APH9</accession>
<keyword evidence="2" id="KW-1185">Reference proteome</keyword>